<accession>A0A9D9N5J3</accession>
<dbReference type="Pfam" id="PF02659">
    <property type="entry name" value="Mntp"/>
    <property type="match status" value="1"/>
</dbReference>
<evidence type="ECO:0000256" key="5">
    <source>
        <dbReference type="ARBA" id="ARBA00023065"/>
    </source>
</evidence>
<dbReference type="GO" id="GO:0005384">
    <property type="term" value="F:manganese ion transmembrane transporter activity"/>
    <property type="evidence" value="ECO:0007669"/>
    <property type="project" value="UniProtKB-UniRule"/>
</dbReference>
<comment type="function">
    <text evidence="8">Probably functions as a manganese efflux pump.</text>
</comment>
<keyword evidence="2 8" id="KW-1003">Cell membrane</keyword>
<evidence type="ECO:0000256" key="4">
    <source>
        <dbReference type="ARBA" id="ARBA00022989"/>
    </source>
</evidence>
<sequence>MNLLSIVILAIGLAADCFAVSVCKGMTTHQLPWMRVILMALLFGLFQGGMPLLTFFLGIGFAQYITPIDHWIAFVLLAFIGGKMIVESFKGEAEKSSQSFSWLTILTLAFATSIDALAMGIIFVPYPHQIAMAVGIIAATSFVASLAGSSIGFFFGKKFKLNVELIGGIILIGMGTKILIEHLFA</sequence>
<keyword evidence="5 8" id="KW-0406">Ion transport</keyword>
<feature type="transmembrane region" description="Helical" evidence="8">
    <location>
        <begin position="35"/>
        <end position="59"/>
    </location>
</feature>
<keyword evidence="6 8" id="KW-0472">Membrane</keyword>
<dbReference type="Proteomes" id="UP000823641">
    <property type="component" value="Unassembled WGS sequence"/>
</dbReference>
<dbReference type="EMBL" id="JADIMG010000112">
    <property type="protein sequence ID" value="MBO8461089.1"/>
    <property type="molecule type" value="Genomic_DNA"/>
</dbReference>
<evidence type="ECO:0000313" key="10">
    <source>
        <dbReference type="Proteomes" id="UP000823641"/>
    </source>
</evidence>
<evidence type="ECO:0000256" key="7">
    <source>
        <dbReference type="ARBA" id="ARBA00023211"/>
    </source>
</evidence>
<feature type="transmembrane region" description="Helical" evidence="8">
    <location>
        <begin position="71"/>
        <end position="89"/>
    </location>
</feature>
<proteinExistence type="inferred from homology"/>
<feature type="transmembrane region" description="Helical" evidence="8">
    <location>
        <begin position="101"/>
        <end position="124"/>
    </location>
</feature>
<name>A0A9D9N5J3_9BACT</name>
<gene>
    <name evidence="8" type="primary">mntP</name>
    <name evidence="9" type="ORF">IAA73_12290</name>
</gene>
<comment type="caution">
    <text evidence="9">The sequence shown here is derived from an EMBL/GenBank/DDBJ whole genome shotgun (WGS) entry which is preliminary data.</text>
</comment>
<dbReference type="PANTHER" id="PTHR35529:SF1">
    <property type="entry name" value="MANGANESE EFFLUX PUMP MNTP-RELATED"/>
    <property type="match status" value="1"/>
</dbReference>
<keyword evidence="3 8" id="KW-0812">Transmembrane</keyword>
<reference evidence="9" key="2">
    <citation type="journal article" date="2021" name="PeerJ">
        <title>Extensive microbial diversity within the chicken gut microbiome revealed by metagenomics and culture.</title>
        <authorList>
            <person name="Gilroy R."/>
            <person name="Ravi A."/>
            <person name="Getino M."/>
            <person name="Pursley I."/>
            <person name="Horton D.L."/>
            <person name="Alikhan N.F."/>
            <person name="Baker D."/>
            <person name="Gharbi K."/>
            <person name="Hall N."/>
            <person name="Watson M."/>
            <person name="Adriaenssens E.M."/>
            <person name="Foster-Nyarko E."/>
            <person name="Jarju S."/>
            <person name="Secka A."/>
            <person name="Antonio M."/>
            <person name="Oren A."/>
            <person name="Chaudhuri R.R."/>
            <person name="La Ragione R."/>
            <person name="Hildebrand F."/>
            <person name="Pallen M.J."/>
        </authorList>
    </citation>
    <scope>NUCLEOTIDE SEQUENCE</scope>
    <source>
        <strain evidence="9">G3-3990</strain>
    </source>
</reference>
<dbReference type="InterPro" id="IPR022929">
    <property type="entry name" value="Put_MntP"/>
</dbReference>
<feature type="transmembrane region" description="Helical" evidence="8">
    <location>
        <begin position="161"/>
        <end position="180"/>
    </location>
</feature>
<evidence type="ECO:0000256" key="3">
    <source>
        <dbReference type="ARBA" id="ARBA00022692"/>
    </source>
</evidence>
<evidence type="ECO:0000256" key="8">
    <source>
        <dbReference type="HAMAP-Rule" id="MF_01521"/>
    </source>
</evidence>
<dbReference type="GO" id="GO:0005886">
    <property type="term" value="C:plasma membrane"/>
    <property type="evidence" value="ECO:0007669"/>
    <property type="project" value="UniProtKB-SubCell"/>
</dbReference>
<evidence type="ECO:0000313" key="9">
    <source>
        <dbReference type="EMBL" id="MBO8461089.1"/>
    </source>
</evidence>
<evidence type="ECO:0000256" key="1">
    <source>
        <dbReference type="ARBA" id="ARBA00022448"/>
    </source>
</evidence>
<comment type="subcellular location">
    <subcellularLocation>
        <location evidence="8">Cell membrane</location>
        <topology evidence="8">Multi-pass membrane protein</topology>
    </subcellularLocation>
</comment>
<keyword evidence="1 8" id="KW-0813">Transport</keyword>
<reference evidence="9" key="1">
    <citation type="submission" date="2020-10" db="EMBL/GenBank/DDBJ databases">
        <authorList>
            <person name="Gilroy R."/>
        </authorList>
    </citation>
    <scope>NUCLEOTIDE SEQUENCE</scope>
    <source>
        <strain evidence="9">G3-3990</strain>
    </source>
</reference>
<evidence type="ECO:0000256" key="2">
    <source>
        <dbReference type="ARBA" id="ARBA00022475"/>
    </source>
</evidence>
<dbReference type="InterPro" id="IPR003810">
    <property type="entry name" value="Mntp/YtaF"/>
</dbReference>
<feature type="transmembrane region" description="Helical" evidence="8">
    <location>
        <begin position="131"/>
        <end position="155"/>
    </location>
</feature>
<dbReference type="HAMAP" id="MF_01521">
    <property type="entry name" value="MntP_pump"/>
    <property type="match status" value="1"/>
</dbReference>
<keyword evidence="4 8" id="KW-1133">Transmembrane helix</keyword>
<dbReference type="AlphaFoldDB" id="A0A9D9N5J3"/>
<comment type="similarity">
    <text evidence="8">Belongs to the MntP (TC 9.B.29) family.</text>
</comment>
<evidence type="ECO:0000256" key="6">
    <source>
        <dbReference type="ARBA" id="ARBA00023136"/>
    </source>
</evidence>
<organism evidence="9 10">
    <name type="scientific">Candidatus Gallipaludibacter merdavium</name>
    <dbReference type="NCBI Taxonomy" id="2840839"/>
    <lineage>
        <taxon>Bacteria</taxon>
        <taxon>Pseudomonadati</taxon>
        <taxon>Bacteroidota</taxon>
        <taxon>Bacteroidia</taxon>
        <taxon>Bacteroidales</taxon>
        <taxon>Candidatus Gallipaludibacter</taxon>
    </lineage>
</organism>
<dbReference type="PANTHER" id="PTHR35529">
    <property type="entry name" value="MANGANESE EFFLUX PUMP MNTP-RELATED"/>
    <property type="match status" value="1"/>
</dbReference>
<keyword evidence="7 8" id="KW-0464">Manganese</keyword>
<protein>
    <recommendedName>
        <fullName evidence="8">Putative manganese efflux pump MntP</fullName>
    </recommendedName>
</protein>